<feature type="non-terminal residue" evidence="1">
    <location>
        <position position="1"/>
    </location>
</feature>
<evidence type="ECO:0000313" key="1">
    <source>
        <dbReference type="EMBL" id="SDC54095.1"/>
    </source>
</evidence>
<dbReference type="RefSeq" id="WP_175482721.1">
    <property type="nucleotide sequence ID" value="NZ_FMZZ01000002.1"/>
</dbReference>
<gene>
    <name evidence="1" type="ORF">SAMN05216174_102519</name>
    <name evidence="2" type="ORF">SAMN05216174_12829</name>
</gene>
<dbReference type="Proteomes" id="UP000199501">
    <property type="component" value="Unassembled WGS sequence"/>
</dbReference>
<protein>
    <submittedName>
        <fullName evidence="1">Uncharacterized protein</fullName>
    </submittedName>
</protein>
<reference evidence="1" key="1">
    <citation type="submission" date="2016-10" db="EMBL/GenBank/DDBJ databases">
        <authorList>
            <person name="de Groot N.N."/>
        </authorList>
    </citation>
    <scope>NUCLEOTIDE SEQUENCE [LARGE SCALE GENOMIC DNA]</scope>
    <source>
        <strain evidence="1">IBRC-M 10403</strain>
    </source>
</reference>
<accession>A0A1G6MGL4</accession>
<organism evidence="1 3">
    <name type="scientific">Actinokineospora iranica</name>
    <dbReference type="NCBI Taxonomy" id="1271860"/>
    <lineage>
        <taxon>Bacteria</taxon>
        <taxon>Bacillati</taxon>
        <taxon>Actinomycetota</taxon>
        <taxon>Actinomycetes</taxon>
        <taxon>Pseudonocardiales</taxon>
        <taxon>Pseudonocardiaceae</taxon>
        <taxon>Actinokineospora</taxon>
    </lineage>
</organism>
<keyword evidence="3" id="KW-1185">Reference proteome</keyword>
<evidence type="ECO:0000313" key="3">
    <source>
        <dbReference type="Proteomes" id="UP000199501"/>
    </source>
</evidence>
<evidence type="ECO:0000313" key="2">
    <source>
        <dbReference type="EMBL" id="SDE00517.1"/>
    </source>
</evidence>
<dbReference type="AlphaFoldDB" id="A0A1G6MGL4"/>
<proteinExistence type="predicted"/>
<dbReference type="EMBL" id="FMZZ01000002">
    <property type="protein sequence ID" value="SDC54095.1"/>
    <property type="molecule type" value="Genomic_DNA"/>
</dbReference>
<name>A0A1G6MGL4_9PSEU</name>
<sequence>TNTGYGYLTQMNAYQGWRYSSGTNDTECSPYSTWPRHPHAPFNATTHNYSGTPHTGERHDIGLAWAAGAGGQRVSIHRGLDMVITVRGDSTNEGHKRVWNAMRPALVALDPQYAGDEAGFCAAYQRSQHAPALRFPWSATASQ</sequence>
<reference evidence="3" key="2">
    <citation type="submission" date="2016-10" db="EMBL/GenBank/DDBJ databases">
        <authorList>
            <person name="Varghese N."/>
            <person name="Submissions S."/>
        </authorList>
    </citation>
    <scope>NUCLEOTIDE SEQUENCE [LARGE SCALE GENOMIC DNA]</scope>
    <source>
        <strain evidence="3">IBRC-M 10403</strain>
    </source>
</reference>
<dbReference type="EMBL" id="FMZZ01000028">
    <property type="protein sequence ID" value="SDE00517.1"/>
    <property type="molecule type" value="Genomic_DNA"/>
</dbReference>